<dbReference type="SUPFAM" id="SSF51338">
    <property type="entry name" value="Composite domain of metallo-dependent hydrolases"/>
    <property type="match status" value="1"/>
</dbReference>
<evidence type="ECO:0000259" key="2">
    <source>
        <dbReference type="Pfam" id="PF07969"/>
    </source>
</evidence>
<evidence type="ECO:0000313" key="4">
    <source>
        <dbReference type="Proteomes" id="UP000371041"/>
    </source>
</evidence>
<proteinExistence type="predicted"/>
<dbReference type="InterPro" id="IPR011059">
    <property type="entry name" value="Metal-dep_hydrolase_composite"/>
</dbReference>
<dbReference type="Proteomes" id="UP000371041">
    <property type="component" value="Chromosome"/>
</dbReference>
<feature type="region of interest" description="Disordered" evidence="1">
    <location>
        <begin position="1"/>
        <end position="24"/>
    </location>
</feature>
<evidence type="ECO:0000256" key="1">
    <source>
        <dbReference type="SAM" id="MobiDB-lite"/>
    </source>
</evidence>
<dbReference type="AlphaFoldDB" id="A0A5Q3QAH4"/>
<keyword evidence="4" id="KW-1185">Reference proteome</keyword>
<dbReference type="GO" id="GO:0016810">
    <property type="term" value="F:hydrolase activity, acting on carbon-nitrogen (but not peptide) bonds"/>
    <property type="evidence" value="ECO:0007669"/>
    <property type="project" value="InterPro"/>
</dbReference>
<dbReference type="KEGG" id="sace:GIY23_12250"/>
<gene>
    <name evidence="3" type="ORF">GIY23_12250</name>
</gene>
<dbReference type="Pfam" id="PF07969">
    <property type="entry name" value="Amidohydro_3"/>
    <property type="match status" value="1"/>
</dbReference>
<organism evidence="3 4">
    <name type="scientific">Allosaccharopolyspora coralli</name>
    <dbReference type="NCBI Taxonomy" id="2665642"/>
    <lineage>
        <taxon>Bacteria</taxon>
        <taxon>Bacillati</taxon>
        <taxon>Actinomycetota</taxon>
        <taxon>Actinomycetes</taxon>
        <taxon>Pseudonocardiales</taxon>
        <taxon>Pseudonocardiaceae</taxon>
        <taxon>Allosaccharopolyspora</taxon>
    </lineage>
</organism>
<accession>A0A5Q3QAH4</accession>
<name>A0A5Q3QAH4_9PSEU</name>
<dbReference type="InterPro" id="IPR013108">
    <property type="entry name" value="Amidohydro_3"/>
</dbReference>
<dbReference type="EMBL" id="CP045929">
    <property type="protein sequence ID" value="QGK70194.1"/>
    <property type="molecule type" value="Genomic_DNA"/>
</dbReference>
<evidence type="ECO:0000313" key="3">
    <source>
        <dbReference type="EMBL" id="QGK70194.1"/>
    </source>
</evidence>
<dbReference type="RefSeq" id="WP_154076778.1">
    <property type="nucleotide sequence ID" value="NZ_CP045929.1"/>
</dbReference>
<feature type="domain" description="Amidohydrolase 3" evidence="2">
    <location>
        <begin position="5"/>
        <end position="79"/>
    </location>
</feature>
<protein>
    <submittedName>
        <fullName evidence="3">Amidohydrolase family protein</fullName>
    </submittedName>
</protein>
<dbReference type="Gene3D" id="2.30.40.10">
    <property type="entry name" value="Urease, subunit C, domain 1"/>
    <property type="match status" value="1"/>
</dbReference>
<sequence>MWSATSRRTHDGQVLGTHQRTNPQRAIQDSHWLVGDHRQAGTLAVGQRADLVALDRDFDILGPEGLRDAAVSAVMVDGKWAVAP</sequence>
<reference evidence="4" key="1">
    <citation type="submission" date="2019-11" db="EMBL/GenBank/DDBJ databases">
        <title>The complete genome sequence of Saccharopolyspora sp. E2A.</title>
        <authorList>
            <person name="Zhang G."/>
        </authorList>
    </citation>
    <scope>NUCLEOTIDE SEQUENCE [LARGE SCALE GENOMIC DNA]</scope>
    <source>
        <strain evidence="4">E2A</strain>
    </source>
</reference>
<keyword evidence="3" id="KW-0378">Hydrolase</keyword>